<proteinExistence type="predicted"/>
<evidence type="ECO:0000256" key="1">
    <source>
        <dbReference type="SAM" id="MobiDB-lite"/>
    </source>
</evidence>
<dbReference type="Proteomes" id="UP000239735">
    <property type="component" value="Unassembled WGS sequence"/>
</dbReference>
<dbReference type="EMBL" id="OKRB01000119">
    <property type="protein sequence ID" value="SPE27601.1"/>
    <property type="molecule type" value="Genomic_DNA"/>
</dbReference>
<evidence type="ECO:0000313" key="2">
    <source>
        <dbReference type="EMBL" id="SPE27601.1"/>
    </source>
</evidence>
<evidence type="ECO:0000313" key="3">
    <source>
        <dbReference type="Proteomes" id="UP000239735"/>
    </source>
</evidence>
<keyword evidence="2" id="KW-0449">Lipoprotein</keyword>
<organism evidence="2 3">
    <name type="scientific">Candidatus Sulfuritelmatomonas gaucii</name>
    <dbReference type="NCBI Taxonomy" id="2043161"/>
    <lineage>
        <taxon>Bacteria</taxon>
        <taxon>Pseudomonadati</taxon>
        <taxon>Acidobacteriota</taxon>
        <taxon>Terriglobia</taxon>
        <taxon>Terriglobales</taxon>
        <taxon>Acidobacteriaceae</taxon>
        <taxon>Candidatus Sulfuritelmatomonas</taxon>
    </lineage>
</organism>
<dbReference type="AlphaFoldDB" id="A0A2N9LWM0"/>
<protein>
    <submittedName>
        <fullName evidence="2">Putative lipoprotein</fullName>
    </submittedName>
</protein>
<feature type="region of interest" description="Disordered" evidence="1">
    <location>
        <begin position="72"/>
        <end position="96"/>
    </location>
</feature>
<gene>
    <name evidence="2" type="ORF">SBA5_60008</name>
</gene>
<name>A0A2N9LWM0_9BACT</name>
<reference evidence="3" key="1">
    <citation type="submission" date="2018-02" db="EMBL/GenBank/DDBJ databases">
        <authorList>
            <person name="Hausmann B."/>
        </authorList>
    </citation>
    <scope>NUCLEOTIDE SEQUENCE [LARGE SCALE GENOMIC DNA]</scope>
    <source>
        <strain evidence="3">Peat soil MAG SbA5</strain>
    </source>
</reference>
<accession>A0A2N9LWM0</accession>
<dbReference type="PROSITE" id="PS51257">
    <property type="entry name" value="PROKAR_LIPOPROTEIN"/>
    <property type="match status" value="1"/>
</dbReference>
<sequence length="180" mass="19105">MKSHAKCASWLLPLLITGCGHMPFHHTVPAPPAGFAPPLERSLPVALAIIELPPAEIVLPARPIYNLPPEPINPPIRHRKQKPVEVTAQEGTTNPEVSAIAGPLSSGDPANVRQQTGDSIASIERGLNGINRNLSDPERKTADQIREYLKQAKDALATGDVEGAHTLAGKAQVLLAGLSQ</sequence>